<comment type="caution">
    <text evidence="2">The sequence shown here is derived from an EMBL/GenBank/DDBJ whole genome shotgun (WGS) entry which is preliminary data.</text>
</comment>
<feature type="transmembrane region" description="Helical" evidence="1">
    <location>
        <begin position="42"/>
        <end position="60"/>
    </location>
</feature>
<evidence type="ECO:0000256" key="1">
    <source>
        <dbReference type="SAM" id="Phobius"/>
    </source>
</evidence>
<keyword evidence="1" id="KW-0812">Transmembrane</keyword>
<name>A0ABS2SZM5_9BACI</name>
<organism evidence="2 3">
    <name type="scientific">Shouchella xiaoxiensis</name>
    <dbReference type="NCBI Taxonomy" id="766895"/>
    <lineage>
        <taxon>Bacteria</taxon>
        <taxon>Bacillati</taxon>
        <taxon>Bacillota</taxon>
        <taxon>Bacilli</taxon>
        <taxon>Bacillales</taxon>
        <taxon>Bacillaceae</taxon>
        <taxon>Shouchella</taxon>
    </lineage>
</organism>
<sequence length="71" mass="8020">MTNSRLLDAIIAFTFVSVTSFIAIYAIEGGNYSLADNWLKHVLYGVGPAVLFAFVFPLLARKNEQKRQKQR</sequence>
<dbReference type="EMBL" id="JAFBCV010000010">
    <property type="protein sequence ID" value="MBM7839919.1"/>
    <property type="molecule type" value="Genomic_DNA"/>
</dbReference>
<keyword evidence="1" id="KW-0472">Membrane</keyword>
<proteinExistence type="predicted"/>
<gene>
    <name evidence="2" type="ORF">JOC54_003199</name>
</gene>
<evidence type="ECO:0000313" key="2">
    <source>
        <dbReference type="EMBL" id="MBM7839919.1"/>
    </source>
</evidence>
<dbReference type="Proteomes" id="UP001179280">
    <property type="component" value="Unassembled WGS sequence"/>
</dbReference>
<reference evidence="2" key="1">
    <citation type="submission" date="2021-01" db="EMBL/GenBank/DDBJ databases">
        <title>Genomic Encyclopedia of Type Strains, Phase IV (KMG-IV): sequencing the most valuable type-strain genomes for metagenomic binning, comparative biology and taxonomic classification.</title>
        <authorList>
            <person name="Goeker M."/>
        </authorList>
    </citation>
    <scope>NUCLEOTIDE SEQUENCE</scope>
    <source>
        <strain evidence="2">DSM 21943</strain>
    </source>
</reference>
<protein>
    <recommendedName>
        <fullName evidence="4">DUF2798 domain-containing protein</fullName>
    </recommendedName>
</protein>
<keyword evidence="1" id="KW-1133">Transmembrane helix</keyword>
<keyword evidence="3" id="KW-1185">Reference proteome</keyword>
<evidence type="ECO:0000313" key="3">
    <source>
        <dbReference type="Proteomes" id="UP001179280"/>
    </source>
</evidence>
<feature type="transmembrane region" description="Helical" evidence="1">
    <location>
        <begin position="7"/>
        <end position="27"/>
    </location>
</feature>
<dbReference type="RefSeq" id="WP_204467240.1">
    <property type="nucleotide sequence ID" value="NZ_JAFBCV010000010.1"/>
</dbReference>
<evidence type="ECO:0008006" key="4">
    <source>
        <dbReference type="Google" id="ProtNLM"/>
    </source>
</evidence>
<accession>A0ABS2SZM5</accession>